<dbReference type="PANTHER" id="PTHR30136:SF8">
    <property type="entry name" value="TRANSCRIPTIONAL REGULATORY PROTEIN"/>
    <property type="match status" value="1"/>
</dbReference>
<dbReference type="SMART" id="SM00346">
    <property type="entry name" value="HTH_ICLR"/>
    <property type="match status" value="1"/>
</dbReference>
<evidence type="ECO:0000256" key="4">
    <source>
        <dbReference type="SAM" id="MobiDB-lite"/>
    </source>
</evidence>
<sequence>MSGSSFRRRNGFQSARKAESAGTNRARRQQGVDKVEIGLKIAFILANGPDAMHLGDIAKAANLAPSKAHRFLVSLCRSDIVEQDSIDGKYRLGGGAISLGLAAQNRLDEFRLGEQALRELHEKTGKNSAIVAWGDLGPTVVRRIEPFEPVTVSSRIGSAIPVLNSASGRVFAAFLPEAVTRPVIERELKNRMRPTSRGKPITMARFEKVLDEVRTRKTAEVYGDFFSGFDALSAPVFDSSGHVPMVLSMLATAGEFSSDRAGKHCRDTLVSVASRLTAKLGGTWPP</sequence>
<comment type="caution">
    <text evidence="7">The sequence shown here is derived from an EMBL/GenBank/DDBJ whole genome shotgun (WGS) entry which is preliminary data.</text>
</comment>
<evidence type="ECO:0000259" key="5">
    <source>
        <dbReference type="PROSITE" id="PS51077"/>
    </source>
</evidence>
<dbReference type="PANTHER" id="PTHR30136">
    <property type="entry name" value="HELIX-TURN-HELIX TRANSCRIPTIONAL REGULATOR, ICLR FAMILY"/>
    <property type="match status" value="1"/>
</dbReference>
<keyword evidence="3" id="KW-0804">Transcription</keyword>
<dbReference type="InterPro" id="IPR036390">
    <property type="entry name" value="WH_DNA-bd_sf"/>
</dbReference>
<dbReference type="Gene3D" id="1.10.10.10">
    <property type="entry name" value="Winged helix-like DNA-binding domain superfamily/Winged helix DNA-binding domain"/>
    <property type="match status" value="1"/>
</dbReference>
<feature type="domain" description="HTH iclR-type" evidence="5">
    <location>
        <begin position="32"/>
        <end position="94"/>
    </location>
</feature>
<dbReference type="SUPFAM" id="SSF46785">
    <property type="entry name" value="Winged helix' DNA-binding domain"/>
    <property type="match status" value="1"/>
</dbReference>
<dbReference type="InterPro" id="IPR050707">
    <property type="entry name" value="HTH_MetabolicPath_Reg"/>
</dbReference>
<dbReference type="SUPFAM" id="SSF55781">
    <property type="entry name" value="GAF domain-like"/>
    <property type="match status" value="1"/>
</dbReference>
<keyword evidence="8" id="KW-1185">Reference proteome</keyword>
<proteinExistence type="predicted"/>
<dbReference type="PROSITE" id="PS51078">
    <property type="entry name" value="ICLR_ED"/>
    <property type="match status" value="1"/>
</dbReference>
<evidence type="ECO:0000259" key="6">
    <source>
        <dbReference type="PROSITE" id="PS51078"/>
    </source>
</evidence>
<organism evidence="7 8">
    <name type="scientific">Undibacter mobilis</name>
    <dbReference type="NCBI Taxonomy" id="2292256"/>
    <lineage>
        <taxon>Bacteria</taxon>
        <taxon>Pseudomonadati</taxon>
        <taxon>Pseudomonadota</taxon>
        <taxon>Alphaproteobacteria</taxon>
        <taxon>Hyphomicrobiales</taxon>
        <taxon>Nitrobacteraceae</taxon>
        <taxon>Undibacter</taxon>
    </lineage>
</organism>
<dbReference type="InterPro" id="IPR036388">
    <property type="entry name" value="WH-like_DNA-bd_sf"/>
</dbReference>
<dbReference type="RefSeq" id="WP_115516311.1">
    <property type="nucleotide sequence ID" value="NZ_QRGO01000001.1"/>
</dbReference>
<dbReference type="Pfam" id="PF01614">
    <property type="entry name" value="IclR_C"/>
    <property type="match status" value="1"/>
</dbReference>
<gene>
    <name evidence="7" type="ORF">DXH78_06635</name>
</gene>
<evidence type="ECO:0000313" key="8">
    <source>
        <dbReference type="Proteomes" id="UP000263993"/>
    </source>
</evidence>
<dbReference type="GO" id="GO:0045892">
    <property type="term" value="P:negative regulation of DNA-templated transcription"/>
    <property type="evidence" value="ECO:0007669"/>
    <property type="project" value="TreeGrafter"/>
</dbReference>
<feature type="domain" description="IclR-ED" evidence="6">
    <location>
        <begin position="95"/>
        <end position="282"/>
    </location>
</feature>
<evidence type="ECO:0000256" key="3">
    <source>
        <dbReference type="ARBA" id="ARBA00023163"/>
    </source>
</evidence>
<feature type="compositionally biased region" description="Basic residues" evidence="4">
    <location>
        <begin position="1"/>
        <end position="10"/>
    </location>
</feature>
<accession>A0A371B9R2</accession>
<protein>
    <submittedName>
        <fullName evidence="7">IclR family transcriptional regulator</fullName>
    </submittedName>
</protein>
<evidence type="ECO:0000256" key="2">
    <source>
        <dbReference type="ARBA" id="ARBA00023125"/>
    </source>
</evidence>
<keyword evidence="1" id="KW-0805">Transcription regulation</keyword>
<dbReference type="InterPro" id="IPR014757">
    <property type="entry name" value="Tscrpt_reg_IclR_C"/>
</dbReference>
<dbReference type="InterPro" id="IPR005471">
    <property type="entry name" value="Tscrpt_reg_IclR_N"/>
</dbReference>
<dbReference type="GO" id="GO:0003700">
    <property type="term" value="F:DNA-binding transcription factor activity"/>
    <property type="evidence" value="ECO:0007669"/>
    <property type="project" value="TreeGrafter"/>
</dbReference>
<dbReference type="AlphaFoldDB" id="A0A371B9R2"/>
<dbReference type="PROSITE" id="PS51077">
    <property type="entry name" value="HTH_ICLR"/>
    <property type="match status" value="1"/>
</dbReference>
<dbReference type="InterPro" id="IPR029016">
    <property type="entry name" value="GAF-like_dom_sf"/>
</dbReference>
<dbReference type="Gene3D" id="3.30.450.40">
    <property type="match status" value="1"/>
</dbReference>
<name>A0A371B9R2_9BRAD</name>
<dbReference type="Proteomes" id="UP000263993">
    <property type="component" value="Unassembled WGS sequence"/>
</dbReference>
<reference evidence="8" key="1">
    <citation type="submission" date="2018-08" db="EMBL/GenBank/DDBJ databases">
        <authorList>
            <person name="Kim S.-J."/>
            <person name="Jung G.-Y."/>
        </authorList>
    </citation>
    <scope>NUCLEOTIDE SEQUENCE [LARGE SCALE GENOMIC DNA]</scope>
    <source>
        <strain evidence="8">GY_H</strain>
    </source>
</reference>
<keyword evidence="2" id="KW-0238">DNA-binding</keyword>
<dbReference type="GO" id="GO:0003677">
    <property type="term" value="F:DNA binding"/>
    <property type="evidence" value="ECO:0007669"/>
    <property type="project" value="UniProtKB-KW"/>
</dbReference>
<dbReference type="Pfam" id="PF09339">
    <property type="entry name" value="HTH_IclR"/>
    <property type="match status" value="1"/>
</dbReference>
<dbReference type="EMBL" id="QRGO01000001">
    <property type="protein sequence ID" value="RDV04284.1"/>
    <property type="molecule type" value="Genomic_DNA"/>
</dbReference>
<dbReference type="OrthoDB" id="6811967at2"/>
<evidence type="ECO:0000313" key="7">
    <source>
        <dbReference type="EMBL" id="RDV04284.1"/>
    </source>
</evidence>
<evidence type="ECO:0000256" key="1">
    <source>
        <dbReference type="ARBA" id="ARBA00023015"/>
    </source>
</evidence>
<feature type="region of interest" description="Disordered" evidence="4">
    <location>
        <begin position="1"/>
        <end position="29"/>
    </location>
</feature>